<evidence type="ECO:0000313" key="12">
    <source>
        <dbReference type="Proteomes" id="UP000000709"/>
    </source>
</evidence>
<keyword evidence="3" id="KW-0808">Transferase</keyword>
<dbReference type="EC" id="2.7.11.1" evidence="1"/>
<comment type="catalytic activity">
    <reaction evidence="7">
        <text>L-threonyl-[protein] + ATP = O-phospho-L-threonyl-[protein] + ADP + H(+)</text>
        <dbReference type="Rhea" id="RHEA:46608"/>
        <dbReference type="Rhea" id="RHEA-COMP:11060"/>
        <dbReference type="Rhea" id="RHEA-COMP:11605"/>
        <dbReference type="ChEBI" id="CHEBI:15378"/>
        <dbReference type="ChEBI" id="CHEBI:30013"/>
        <dbReference type="ChEBI" id="CHEBI:30616"/>
        <dbReference type="ChEBI" id="CHEBI:61977"/>
        <dbReference type="ChEBI" id="CHEBI:456216"/>
        <dbReference type="EC" id="2.7.11.1"/>
    </reaction>
</comment>
<dbReference type="PROSITE" id="PS00108">
    <property type="entry name" value="PROTEIN_KINASE_ST"/>
    <property type="match status" value="1"/>
</dbReference>
<feature type="domain" description="Protein kinase" evidence="10">
    <location>
        <begin position="261"/>
        <end position="656"/>
    </location>
</feature>
<dbReference type="STRING" id="619300.G3APY1"/>
<protein>
    <recommendedName>
        <fullName evidence="1">non-specific serine/threonine protein kinase</fullName>
        <ecNumber evidence="1">2.7.11.1</ecNumber>
    </recommendedName>
</protein>
<dbReference type="GO" id="GO:0005829">
    <property type="term" value="C:cytosol"/>
    <property type="evidence" value="ECO:0007669"/>
    <property type="project" value="TreeGrafter"/>
</dbReference>
<keyword evidence="2" id="KW-0723">Serine/threonine-protein kinase</keyword>
<dbReference type="KEGG" id="spaa:SPAPADRAFT_139281"/>
<feature type="region of interest" description="Disordered" evidence="9">
    <location>
        <begin position="1"/>
        <end position="22"/>
    </location>
</feature>
<dbReference type="Proteomes" id="UP000000709">
    <property type="component" value="Unassembled WGS sequence"/>
</dbReference>
<dbReference type="RefSeq" id="XP_007375578.1">
    <property type="nucleotide sequence ID" value="XM_007375516.1"/>
</dbReference>
<evidence type="ECO:0000256" key="9">
    <source>
        <dbReference type="SAM" id="MobiDB-lite"/>
    </source>
</evidence>
<dbReference type="InterPro" id="IPR011009">
    <property type="entry name" value="Kinase-like_dom_sf"/>
</dbReference>
<accession>G3APY1</accession>
<dbReference type="PANTHER" id="PTHR24343">
    <property type="entry name" value="SERINE/THREONINE KINASE"/>
    <property type="match status" value="1"/>
</dbReference>
<dbReference type="InParanoid" id="G3APY1"/>
<dbReference type="PANTHER" id="PTHR24343:SF558">
    <property type="entry name" value="PROTEIN KINASE DOMAIN-CONTAINING PROTEIN"/>
    <property type="match status" value="1"/>
</dbReference>
<dbReference type="PROSITE" id="PS50011">
    <property type="entry name" value="PROTEIN_KINASE_DOM"/>
    <property type="match status" value="1"/>
</dbReference>
<dbReference type="Pfam" id="PF00069">
    <property type="entry name" value="Pkinase"/>
    <property type="match status" value="1"/>
</dbReference>
<feature type="compositionally biased region" description="Low complexity" evidence="9">
    <location>
        <begin position="41"/>
        <end position="67"/>
    </location>
</feature>
<dbReference type="HOGENOM" id="CLU_408317_0_0_1"/>
<evidence type="ECO:0000256" key="3">
    <source>
        <dbReference type="ARBA" id="ARBA00022679"/>
    </source>
</evidence>
<dbReference type="AlphaFoldDB" id="G3APY1"/>
<feature type="region of interest" description="Disordered" evidence="9">
    <location>
        <begin position="594"/>
        <end position="625"/>
    </location>
</feature>
<dbReference type="GO" id="GO:0005524">
    <property type="term" value="F:ATP binding"/>
    <property type="evidence" value="ECO:0007669"/>
    <property type="project" value="UniProtKB-KW"/>
</dbReference>
<dbReference type="Gene3D" id="1.10.510.10">
    <property type="entry name" value="Transferase(Phosphotransferase) domain 1"/>
    <property type="match status" value="1"/>
</dbReference>
<feature type="compositionally biased region" description="Polar residues" evidence="9">
    <location>
        <begin position="1"/>
        <end position="10"/>
    </location>
</feature>
<keyword evidence="12" id="KW-1185">Reference proteome</keyword>
<sequence>MQSTSSNTSAKPGGGGATTSKLKSFFRTNSKVALIDTSPLSPTSSIATSVTSTSSPSRSRSHSPQLSATSQSPVRPLLFLHKRVSTIDEREGDENEDEEKEHGEGEGENDDDNGDDDDDDDDDECSDDEDGEYSQELDSDDEQEEDHLHPIKPRFQSSNGNLAKHLSTIMGYCGMSSLMTANQQQLAQAANEESKRTYSLLGHHIKIHKLSSSMNDKTSAINDGQIQLINSLSTKLTGLFEEKNTGSLRPSKASSLYDKYGVVRNLIGKGAYGVIKIVDPNTTSIKTNTIPTTRQKLFVVKELKRRKVKETDGQFIERILSEFVVASTLNYKHIVETVDLMVTQYDGDIKLSQVMQCSQGGDLFTYFTTGHTITNRPVTFMSLYEVDCFIKQIAKGLKYMHNHGVAHCDLKLENILLTYEDIQTDKTRITLKLSDFGKSFVFKTKYDNNEQLIPGEQGPIGSNPYMAPEEHISHQLKKPYSSRIKDYWAFGVLIVVLLNIRRYYYSGIDGDFESRFLARGANTGYLWQTTELKHHHHITPSIHQRDFHDKMFNMYVKNRMITDYDNKTKEWLIKQKSKFPAIDDICKLAPKVDTSVDDSSSIEQEVEQDEENGEEEEEEEEGDELNELRVLIIYKLLDVDPKRRMSVDEFLKSDWMTSTEACS</sequence>
<feature type="region of interest" description="Disordered" evidence="9">
    <location>
        <begin position="34"/>
        <end position="159"/>
    </location>
</feature>
<feature type="compositionally biased region" description="Acidic residues" evidence="9">
    <location>
        <begin position="90"/>
        <end position="99"/>
    </location>
</feature>
<feature type="compositionally biased region" description="Acidic residues" evidence="9">
    <location>
        <begin position="604"/>
        <end position="625"/>
    </location>
</feature>
<dbReference type="OrthoDB" id="6513151at2759"/>
<evidence type="ECO:0000256" key="7">
    <source>
        <dbReference type="ARBA" id="ARBA00047899"/>
    </source>
</evidence>
<reference evidence="11 12" key="1">
    <citation type="journal article" date="2011" name="Proc. Natl. Acad. Sci. U.S.A.">
        <title>Comparative genomics of xylose-fermenting fungi for enhanced biofuel production.</title>
        <authorList>
            <person name="Wohlbach D.J."/>
            <person name="Kuo A."/>
            <person name="Sato T.K."/>
            <person name="Potts K.M."/>
            <person name="Salamov A.A."/>
            <person name="LaButti K.M."/>
            <person name="Sun H."/>
            <person name="Clum A."/>
            <person name="Pangilinan J.L."/>
            <person name="Lindquist E.A."/>
            <person name="Lucas S."/>
            <person name="Lapidus A."/>
            <person name="Jin M."/>
            <person name="Gunawan C."/>
            <person name="Balan V."/>
            <person name="Dale B.E."/>
            <person name="Jeffries T.W."/>
            <person name="Zinkel R."/>
            <person name="Barry K.W."/>
            <person name="Grigoriev I.V."/>
            <person name="Gasch A.P."/>
        </authorList>
    </citation>
    <scope>NUCLEOTIDE SEQUENCE [LARGE SCALE GENOMIC DNA]</scope>
    <source>
        <strain evidence="12">NRRL Y-27907 / 11-Y1</strain>
    </source>
</reference>
<evidence type="ECO:0000256" key="8">
    <source>
        <dbReference type="ARBA" id="ARBA00048679"/>
    </source>
</evidence>
<comment type="catalytic activity">
    <reaction evidence="8">
        <text>L-seryl-[protein] + ATP = O-phospho-L-seryl-[protein] + ADP + H(+)</text>
        <dbReference type="Rhea" id="RHEA:17989"/>
        <dbReference type="Rhea" id="RHEA-COMP:9863"/>
        <dbReference type="Rhea" id="RHEA-COMP:11604"/>
        <dbReference type="ChEBI" id="CHEBI:15378"/>
        <dbReference type="ChEBI" id="CHEBI:29999"/>
        <dbReference type="ChEBI" id="CHEBI:30616"/>
        <dbReference type="ChEBI" id="CHEBI:83421"/>
        <dbReference type="ChEBI" id="CHEBI:456216"/>
        <dbReference type="EC" id="2.7.11.1"/>
    </reaction>
</comment>
<dbReference type="GO" id="GO:0004674">
    <property type="term" value="F:protein serine/threonine kinase activity"/>
    <property type="evidence" value="ECO:0007669"/>
    <property type="project" value="UniProtKB-KW"/>
</dbReference>
<evidence type="ECO:0000256" key="1">
    <source>
        <dbReference type="ARBA" id="ARBA00012513"/>
    </source>
</evidence>
<dbReference type="SMART" id="SM00220">
    <property type="entry name" value="S_TKc"/>
    <property type="match status" value="1"/>
</dbReference>
<organism evidence="12">
    <name type="scientific">Spathaspora passalidarum (strain NRRL Y-27907 / 11-Y1)</name>
    <dbReference type="NCBI Taxonomy" id="619300"/>
    <lineage>
        <taxon>Eukaryota</taxon>
        <taxon>Fungi</taxon>
        <taxon>Dikarya</taxon>
        <taxon>Ascomycota</taxon>
        <taxon>Saccharomycotina</taxon>
        <taxon>Pichiomycetes</taxon>
        <taxon>Debaryomycetaceae</taxon>
        <taxon>Spathaspora</taxon>
    </lineage>
</organism>
<keyword evidence="6" id="KW-0067">ATP-binding</keyword>
<evidence type="ECO:0000256" key="6">
    <source>
        <dbReference type="ARBA" id="ARBA00022840"/>
    </source>
</evidence>
<name>G3APY1_SPAPN</name>
<dbReference type="InterPro" id="IPR008271">
    <property type="entry name" value="Ser/Thr_kinase_AS"/>
</dbReference>
<evidence type="ECO:0000259" key="10">
    <source>
        <dbReference type="PROSITE" id="PS50011"/>
    </source>
</evidence>
<dbReference type="GeneID" id="18870196"/>
<dbReference type="eggNOG" id="KOG0590">
    <property type="taxonomic scope" value="Eukaryota"/>
</dbReference>
<evidence type="ECO:0000256" key="2">
    <source>
        <dbReference type="ARBA" id="ARBA00022527"/>
    </source>
</evidence>
<evidence type="ECO:0000313" key="11">
    <source>
        <dbReference type="EMBL" id="EGW32302.1"/>
    </source>
</evidence>
<evidence type="ECO:0000256" key="5">
    <source>
        <dbReference type="ARBA" id="ARBA00022777"/>
    </source>
</evidence>
<dbReference type="OMA" id="FLKSDWM"/>
<keyword evidence="4" id="KW-0547">Nucleotide-binding</keyword>
<keyword evidence="5" id="KW-0418">Kinase</keyword>
<dbReference type="EMBL" id="GL996502">
    <property type="protein sequence ID" value="EGW32302.1"/>
    <property type="molecule type" value="Genomic_DNA"/>
</dbReference>
<feature type="compositionally biased region" description="Acidic residues" evidence="9">
    <location>
        <begin position="106"/>
        <end position="145"/>
    </location>
</feature>
<dbReference type="Gene3D" id="3.30.200.20">
    <property type="entry name" value="Phosphorylase Kinase, domain 1"/>
    <property type="match status" value="1"/>
</dbReference>
<evidence type="ECO:0000256" key="4">
    <source>
        <dbReference type="ARBA" id="ARBA00022741"/>
    </source>
</evidence>
<gene>
    <name evidence="11" type="ORF">SPAPADRAFT_139281</name>
</gene>
<dbReference type="InterPro" id="IPR000719">
    <property type="entry name" value="Prot_kinase_dom"/>
</dbReference>
<proteinExistence type="predicted"/>
<dbReference type="SUPFAM" id="SSF56112">
    <property type="entry name" value="Protein kinase-like (PK-like)"/>
    <property type="match status" value="1"/>
</dbReference>